<dbReference type="Gene3D" id="2.60.40.10">
    <property type="entry name" value="Immunoglobulins"/>
    <property type="match status" value="1"/>
</dbReference>
<protein>
    <submittedName>
        <fullName evidence="1">Ig-like domain-containing protein</fullName>
    </submittedName>
</protein>
<name>A0A9D1SV79_9FIRM</name>
<dbReference type="InterPro" id="IPR008964">
    <property type="entry name" value="Invasin/intimin_cell_adhesion"/>
</dbReference>
<dbReference type="AlphaFoldDB" id="A0A9D1SV79"/>
<dbReference type="SUPFAM" id="SSF49373">
    <property type="entry name" value="Invasin/intimin cell-adhesion fragments"/>
    <property type="match status" value="1"/>
</dbReference>
<comment type="caution">
    <text evidence="1">The sequence shown here is derived from an EMBL/GenBank/DDBJ whole genome shotgun (WGS) entry which is preliminary data.</text>
</comment>
<dbReference type="EMBL" id="DVOB01000097">
    <property type="protein sequence ID" value="HIU95936.1"/>
    <property type="molecule type" value="Genomic_DNA"/>
</dbReference>
<reference evidence="1" key="1">
    <citation type="submission" date="2020-10" db="EMBL/GenBank/DDBJ databases">
        <authorList>
            <person name="Gilroy R."/>
        </authorList>
    </citation>
    <scope>NUCLEOTIDE SEQUENCE</scope>
    <source>
        <strain evidence="1">ChiSjej4B22-8349</strain>
    </source>
</reference>
<dbReference type="Proteomes" id="UP000824130">
    <property type="component" value="Unassembled WGS sequence"/>
</dbReference>
<proteinExistence type="predicted"/>
<dbReference type="InterPro" id="IPR013783">
    <property type="entry name" value="Ig-like_fold"/>
</dbReference>
<evidence type="ECO:0000313" key="1">
    <source>
        <dbReference type="EMBL" id="HIU95936.1"/>
    </source>
</evidence>
<reference evidence="1" key="2">
    <citation type="journal article" date="2021" name="PeerJ">
        <title>Extensive microbial diversity within the chicken gut microbiome revealed by metagenomics and culture.</title>
        <authorList>
            <person name="Gilroy R."/>
            <person name="Ravi A."/>
            <person name="Getino M."/>
            <person name="Pursley I."/>
            <person name="Horton D.L."/>
            <person name="Alikhan N.F."/>
            <person name="Baker D."/>
            <person name="Gharbi K."/>
            <person name="Hall N."/>
            <person name="Watson M."/>
            <person name="Adriaenssens E.M."/>
            <person name="Foster-Nyarko E."/>
            <person name="Jarju S."/>
            <person name="Secka A."/>
            <person name="Antonio M."/>
            <person name="Oren A."/>
            <person name="Chaudhuri R.R."/>
            <person name="La Ragione R."/>
            <person name="Hildebrand F."/>
            <person name="Pallen M.J."/>
        </authorList>
    </citation>
    <scope>NUCLEOTIDE SEQUENCE</scope>
    <source>
        <strain evidence="1">ChiSjej4B22-8349</strain>
    </source>
</reference>
<evidence type="ECO:0000313" key="2">
    <source>
        <dbReference type="Proteomes" id="UP000824130"/>
    </source>
</evidence>
<accession>A0A9D1SV79</accession>
<gene>
    <name evidence="1" type="ORF">IAD25_04405</name>
</gene>
<feature type="non-terminal residue" evidence="1">
    <location>
        <position position="752"/>
    </location>
</feature>
<organism evidence="1 2">
    <name type="scientific">Candidatus Allocopromorpha excrementipullorum</name>
    <dbReference type="NCBI Taxonomy" id="2840743"/>
    <lineage>
        <taxon>Bacteria</taxon>
        <taxon>Bacillati</taxon>
        <taxon>Bacillota</taxon>
        <taxon>Clostridia</taxon>
        <taxon>Eubacteriales</taxon>
        <taxon>Eubacteriaceae</taxon>
        <taxon>Eubacteriaceae incertae sedis</taxon>
        <taxon>Candidatus Allocopromorpha</taxon>
    </lineage>
</organism>
<sequence>MKNITKRIIAVILTVTLAVTIYPAIGSARAEAAPADKVEKTEAANKASTAFKAGDKVNTSELTAASAEGEAKAGFLNVVADTDAKTVEVDWMGDVNKIVVNLYEDDYDDSFEEQSPVYVKSVDVSPSAEDIVTTDIALGNDMPEYFILEVLLQDDAGNDMAEPYLSNAYSESIRSISETTADDYRHEGDRLVEMAADSGVNDGSFMLLADDVLRIEEGAGGAEGAEGAGGVLVELEQTNGGEYFCTLENVDNKLARQLKAIDKDDPVFIIDKTYDGGETATGYHMFTADGASVDSEDGSAVLRGSMEEGVDENGNSDIETLGTFLKATNVTASEKYEVPIEGFPIGSWGTLTMDIKGELKVSFVGNFGVKERSISISVINDIECSDTEVDIDLPTATKDIPIVEVPIVVTGVVNFEFIISLRFSGTATGGVRFDINMRTGMEVGSRLGWGGLDLFVNNKSTMPTTQFRGFSLQGSVFVGFAGGLSVNAFKIFGVAAELESGLVLTGTLTSGHYWDGGRKYHACKDFTCIDGDFSYKLLGYSLSVSAGVFSKGLSGDFMPTVQITPFYYSGTYDDSAATNCPHWGYRLYVHVKDHKGKAVAGAEVSYSIDDKQYESLSSAKTNSEGVATLYLPEEEYDIDVSYKDDKTGHTFESKGNTFNEEGYSDEGELITPETTIVLNTSCYELSFIDLDQSGKAENMPRTMYAYGGDSDKTIPELIPKKAGRTFVGWATEQGSTEVKYKPNDKITVNQNI</sequence>